<comment type="catalytic activity">
    <reaction evidence="1 10">
        <text>D-fructose 6-phosphate + L-glutamine = D-glucosamine 6-phosphate + L-glutamate</text>
        <dbReference type="Rhea" id="RHEA:13237"/>
        <dbReference type="ChEBI" id="CHEBI:29985"/>
        <dbReference type="ChEBI" id="CHEBI:58359"/>
        <dbReference type="ChEBI" id="CHEBI:58725"/>
        <dbReference type="ChEBI" id="CHEBI:61527"/>
        <dbReference type="EC" id="2.6.1.16"/>
    </reaction>
</comment>
<evidence type="ECO:0000313" key="14">
    <source>
        <dbReference type="EMBL" id="GAP41683.1"/>
    </source>
</evidence>
<dbReference type="Pfam" id="PF13522">
    <property type="entry name" value="GATase_6"/>
    <property type="match status" value="1"/>
</dbReference>
<dbReference type="InterPro" id="IPR017932">
    <property type="entry name" value="GATase_2_dom"/>
</dbReference>
<evidence type="ECO:0000256" key="8">
    <source>
        <dbReference type="ARBA" id="ARBA00022737"/>
    </source>
</evidence>
<evidence type="ECO:0000259" key="12">
    <source>
        <dbReference type="PROSITE" id="PS51278"/>
    </source>
</evidence>
<dbReference type="FunFam" id="3.40.50.10490:FF:000002">
    <property type="entry name" value="Glutamine--fructose-6-phosphate aminotransferase [isomerizing]"/>
    <property type="match status" value="1"/>
</dbReference>
<comment type="function">
    <text evidence="10">Catalyzes the first step in hexosamine metabolism, converting fructose-6P into glucosamine-6P using glutamine as a nitrogen source.</text>
</comment>
<dbReference type="RefSeq" id="WP_062283407.1">
    <property type="nucleotide sequence ID" value="NZ_DF968181.1"/>
</dbReference>
<dbReference type="OrthoDB" id="106547at2"/>
<evidence type="ECO:0000256" key="6">
    <source>
        <dbReference type="ARBA" id="ARBA00022576"/>
    </source>
</evidence>
<keyword evidence="8" id="KW-0677">Repeat</keyword>
<accession>A0A0S7BZ35</accession>
<dbReference type="STRING" id="1678840.ATC1_131679"/>
<dbReference type="InterPro" id="IPR029055">
    <property type="entry name" value="Ntn_hydrolases_N"/>
</dbReference>
<protein>
    <recommendedName>
        <fullName evidence="4 10">Glutamine--fructose-6-phosphate aminotransferase [isomerizing]</fullName>
        <ecNumber evidence="3 10">2.6.1.16</ecNumber>
    </recommendedName>
    <alternativeName>
        <fullName evidence="10">D-fructose-6-phosphate amidotransferase</fullName>
    </alternativeName>
    <alternativeName>
        <fullName evidence="10">GFAT</fullName>
    </alternativeName>
    <alternativeName>
        <fullName evidence="10">Glucosamine-6-phosphate synthase</fullName>
    </alternativeName>
    <alternativeName>
        <fullName evidence="10">Hexosephosphate aminotransferase</fullName>
    </alternativeName>
    <alternativeName>
        <fullName evidence="10">L-glutamine--D-fructose-6-phosphate amidotransferase</fullName>
    </alternativeName>
</protein>
<dbReference type="Gene3D" id="3.40.50.10490">
    <property type="entry name" value="Glucose-6-phosphate isomerase like protein, domain 1"/>
    <property type="match status" value="2"/>
</dbReference>
<evidence type="ECO:0000256" key="9">
    <source>
        <dbReference type="ARBA" id="ARBA00022962"/>
    </source>
</evidence>
<dbReference type="Gene3D" id="3.60.20.10">
    <property type="entry name" value="Glutamine Phosphoribosylpyrophosphate, subunit 1, domain 1"/>
    <property type="match status" value="1"/>
</dbReference>
<dbReference type="GO" id="GO:0046349">
    <property type="term" value="P:amino sugar biosynthetic process"/>
    <property type="evidence" value="ECO:0007669"/>
    <property type="project" value="UniProtKB-ARBA"/>
</dbReference>
<dbReference type="PANTHER" id="PTHR10937">
    <property type="entry name" value="GLUCOSAMINE--FRUCTOSE-6-PHOSPHATE AMINOTRANSFERASE, ISOMERIZING"/>
    <property type="match status" value="1"/>
</dbReference>
<evidence type="ECO:0000259" key="13">
    <source>
        <dbReference type="PROSITE" id="PS51464"/>
    </source>
</evidence>
<dbReference type="SUPFAM" id="SSF53697">
    <property type="entry name" value="SIS domain"/>
    <property type="match status" value="1"/>
</dbReference>
<keyword evidence="11" id="KW-1133">Transmembrane helix</keyword>
<evidence type="ECO:0000256" key="3">
    <source>
        <dbReference type="ARBA" id="ARBA00012916"/>
    </source>
</evidence>
<dbReference type="PROSITE" id="PS51464">
    <property type="entry name" value="SIS"/>
    <property type="match status" value="2"/>
</dbReference>
<feature type="transmembrane region" description="Helical" evidence="11">
    <location>
        <begin position="569"/>
        <end position="588"/>
    </location>
</feature>
<dbReference type="CDD" id="cd00714">
    <property type="entry name" value="GFAT"/>
    <property type="match status" value="1"/>
</dbReference>
<dbReference type="FunFam" id="3.40.50.10490:FF:000001">
    <property type="entry name" value="Glutamine--fructose-6-phosphate aminotransferase [isomerizing]"/>
    <property type="match status" value="1"/>
</dbReference>
<dbReference type="InterPro" id="IPR005855">
    <property type="entry name" value="GFAT"/>
</dbReference>
<dbReference type="InterPro" id="IPR046348">
    <property type="entry name" value="SIS_dom_sf"/>
</dbReference>
<evidence type="ECO:0000256" key="5">
    <source>
        <dbReference type="ARBA" id="ARBA00022490"/>
    </source>
</evidence>
<proteinExistence type="inferred from homology"/>
<dbReference type="NCBIfam" id="NF001484">
    <property type="entry name" value="PRK00331.1"/>
    <property type="match status" value="1"/>
</dbReference>
<dbReference type="CDD" id="cd05009">
    <property type="entry name" value="SIS_GlmS_GlmD_2"/>
    <property type="match status" value="1"/>
</dbReference>
<organism evidence="14">
    <name type="scientific">Flexilinea flocculi</name>
    <dbReference type="NCBI Taxonomy" id="1678840"/>
    <lineage>
        <taxon>Bacteria</taxon>
        <taxon>Bacillati</taxon>
        <taxon>Chloroflexota</taxon>
        <taxon>Anaerolineae</taxon>
        <taxon>Anaerolineales</taxon>
        <taxon>Anaerolineaceae</taxon>
        <taxon>Flexilinea</taxon>
    </lineage>
</organism>
<keyword evidence="11" id="KW-0472">Membrane</keyword>
<evidence type="ECO:0000256" key="7">
    <source>
        <dbReference type="ARBA" id="ARBA00022679"/>
    </source>
</evidence>
<dbReference type="Proteomes" id="UP000053370">
    <property type="component" value="Unassembled WGS sequence"/>
</dbReference>
<keyword evidence="5 10" id="KW-0963">Cytoplasm</keyword>
<dbReference type="InterPro" id="IPR035466">
    <property type="entry name" value="GlmS/AgaS_SIS"/>
</dbReference>
<dbReference type="FunFam" id="3.60.20.10:FF:000006">
    <property type="entry name" value="Glutamine--fructose-6-phosphate aminotransferase [isomerizing]"/>
    <property type="match status" value="1"/>
</dbReference>
<dbReference type="GO" id="GO:0005975">
    <property type="term" value="P:carbohydrate metabolic process"/>
    <property type="evidence" value="ECO:0007669"/>
    <property type="project" value="UniProtKB-UniRule"/>
</dbReference>
<feature type="domain" description="SIS" evidence="13">
    <location>
        <begin position="456"/>
        <end position="597"/>
    </location>
</feature>
<evidence type="ECO:0000256" key="10">
    <source>
        <dbReference type="HAMAP-Rule" id="MF_00164"/>
    </source>
</evidence>
<dbReference type="InterPro" id="IPR047084">
    <property type="entry name" value="GFAT_N"/>
</dbReference>
<dbReference type="AlphaFoldDB" id="A0A0S7BZ35"/>
<dbReference type="PROSITE" id="PS51278">
    <property type="entry name" value="GATASE_TYPE_2"/>
    <property type="match status" value="1"/>
</dbReference>
<feature type="domain" description="Glutamine amidotransferase type-2" evidence="12">
    <location>
        <begin position="2"/>
        <end position="217"/>
    </location>
</feature>
<dbReference type="GO" id="GO:0097367">
    <property type="term" value="F:carbohydrate derivative binding"/>
    <property type="evidence" value="ECO:0007669"/>
    <property type="project" value="InterPro"/>
</dbReference>
<dbReference type="InterPro" id="IPR001347">
    <property type="entry name" value="SIS_dom"/>
</dbReference>
<keyword evidence="11" id="KW-0812">Transmembrane</keyword>
<reference evidence="14" key="1">
    <citation type="journal article" date="2015" name="Genome Announc.">
        <title>Draft Genome Sequence of Anaerolineae Strain TC1, a Novel Isolate from a Methanogenic Wastewater Treatment System.</title>
        <authorList>
            <person name="Matsuura N."/>
            <person name="Tourlousse D.M."/>
            <person name="Sun L."/>
            <person name="Toyonaga M."/>
            <person name="Kuroda K."/>
            <person name="Ohashi A."/>
            <person name="Cruz R."/>
            <person name="Yamaguchi T."/>
            <person name="Sekiguchi Y."/>
        </authorList>
    </citation>
    <scope>NUCLEOTIDE SEQUENCE [LARGE SCALE GENOMIC DNA]</scope>
    <source>
        <strain evidence="14">TC1</strain>
    </source>
</reference>
<keyword evidence="15" id="KW-1185">Reference proteome</keyword>
<evidence type="ECO:0000313" key="15">
    <source>
        <dbReference type="Proteomes" id="UP000053370"/>
    </source>
</evidence>
<comment type="subunit">
    <text evidence="10">Homodimer.</text>
</comment>
<sequence>MCGIVGYTGKNNSVEILLDSLSGLEYRGYDSAGISIFVNQDITTIKSVGRLERLRNRIEKLYPNLYSTCGIGHTRWATHGKPSDTNAHPHTTEKLSLIHNGIIENYQAIRKDLYDKGYEFVSETDTEVAVKLIDSLYTGNPIRTLFDIQKKLEGSYAFAMIFADHPGQIYAMRNSSTLICAKNEEGSFLSSDMPAILKYTQTYTLINEFEVVCLGSDQITIYTSEKETRNPEWQTAKWTMEQAKKGGFDHFMLKEIFEQPQVLSDTIHPRIIDGFPSFTQDGINDNFWLHFNRISIVACGTALHAGMVGKAIIEKLSHIPVECDIASEFRYRNPIMTKNTLVIVISQSGETLDTLAAVRLAKLRGLPTLAIVNVPGSSISREADYTIYTYAGPEISVASTKAYSVQLSIMYLVAMKLAMTTGTRSFEEIRTLSKGLLEAAEASQQVLKLKEEAKFCAQQFAKIKDLFFFGRGLDYSLSLEGSLKMKEISYIHCEAYAAGEMKHGTIALIAPDVPVVAVCTQEFLLSKMIGNIKEVQSRGANVLLITKEGMEIDPELYNHRIDLPALDDIFMPLVGVIVLQLLAYYSAVIRDLDVDKPRNLAKSVTVE</sequence>
<dbReference type="HAMAP" id="MF_00164">
    <property type="entry name" value="GlmS"/>
    <property type="match status" value="1"/>
</dbReference>
<dbReference type="NCBIfam" id="TIGR01135">
    <property type="entry name" value="glmS"/>
    <property type="match status" value="1"/>
</dbReference>
<evidence type="ECO:0000256" key="11">
    <source>
        <dbReference type="SAM" id="Phobius"/>
    </source>
</evidence>
<dbReference type="Pfam" id="PF01380">
    <property type="entry name" value="SIS"/>
    <property type="match status" value="2"/>
</dbReference>
<dbReference type="GO" id="GO:0006002">
    <property type="term" value="P:fructose 6-phosphate metabolic process"/>
    <property type="evidence" value="ECO:0007669"/>
    <property type="project" value="TreeGrafter"/>
</dbReference>
<dbReference type="PANTHER" id="PTHR10937:SF0">
    <property type="entry name" value="GLUTAMINE--FRUCTOSE-6-PHOSPHATE TRANSAMINASE (ISOMERIZING)"/>
    <property type="match status" value="1"/>
</dbReference>
<evidence type="ECO:0000256" key="4">
    <source>
        <dbReference type="ARBA" id="ARBA00016090"/>
    </source>
</evidence>
<gene>
    <name evidence="10" type="primary">glmS</name>
    <name evidence="14" type="ORF">ATC1_131679</name>
</gene>
<keyword evidence="6 10" id="KW-0032">Aminotransferase</keyword>
<keyword evidence="7 10" id="KW-0808">Transferase</keyword>
<dbReference type="GO" id="GO:0006487">
    <property type="term" value="P:protein N-linked glycosylation"/>
    <property type="evidence" value="ECO:0007669"/>
    <property type="project" value="TreeGrafter"/>
</dbReference>
<dbReference type="EC" id="2.6.1.16" evidence="3 10"/>
<dbReference type="GO" id="GO:0005829">
    <property type="term" value="C:cytosol"/>
    <property type="evidence" value="ECO:0007669"/>
    <property type="project" value="TreeGrafter"/>
</dbReference>
<name>A0A0S7BZ35_9CHLR</name>
<dbReference type="GO" id="GO:0006047">
    <property type="term" value="P:UDP-N-acetylglucosamine metabolic process"/>
    <property type="evidence" value="ECO:0007669"/>
    <property type="project" value="TreeGrafter"/>
</dbReference>
<dbReference type="SUPFAM" id="SSF56235">
    <property type="entry name" value="N-terminal nucleophile aminohydrolases (Ntn hydrolases)"/>
    <property type="match status" value="1"/>
</dbReference>
<feature type="active site" description="For Fru-6P isomerization activity" evidence="10">
    <location>
        <position position="602"/>
    </location>
</feature>
<dbReference type="InterPro" id="IPR035490">
    <property type="entry name" value="GlmS/FrlB_SIS"/>
</dbReference>
<dbReference type="GO" id="GO:0004360">
    <property type="term" value="F:glutamine-fructose-6-phosphate transaminase (isomerizing) activity"/>
    <property type="evidence" value="ECO:0007669"/>
    <property type="project" value="UniProtKB-UniRule"/>
</dbReference>
<dbReference type="PATRIC" id="fig|1678840.3.peg.3189"/>
<dbReference type="CDD" id="cd05008">
    <property type="entry name" value="SIS_GlmS_GlmD_1"/>
    <property type="match status" value="1"/>
</dbReference>
<feature type="domain" description="SIS" evidence="13">
    <location>
        <begin position="279"/>
        <end position="423"/>
    </location>
</feature>
<dbReference type="EMBL" id="DF968181">
    <property type="protein sequence ID" value="GAP41683.1"/>
    <property type="molecule type" value="Genomic_DNA"/>
</dbReference>
<keyword evidence="9" id="KW-0315">Glutamine amidotransferase</keyword>
<comment type="subcellular location">
    <subcellularLocation>
        <location evidence="2 10">Cytoplasm</location>
    </subcellularLocation>
</comment>
<feature type="initiator methionine" description="Removed" evidence="10">
    <location>
        <position position="1"/>
    </location>
</feature>
<feature type="active site" description="Nucleophile; for GATase activity" evidence="10">
    <location>
        <position position="2"/>
    </location>
</feature>
<evidence type="ECO:0000256" key="1">
    <source>
        <dbReference type="ARBA" id="ARBA00001031"/>
    </source>
</evidence>
<evidence type="ECO:0000256" key="2">
    <source>
        <dbReference type="ARBA" id="ARBA00004496"/>
    </source>
</evidence>